<organism evidence="1">
    <name type="scientific">marine sediment metagenome</name>
    <dbReference type="NCBI Taxonomy" id="412755"/>
    <lineage>
        <taxon>unclassified sequences</taxon>
        <taxon>metagenomes</taxon>
        <taxon>ecological metagenomes</taxon>
    </lineage>
</organism>
<comment type="caution">
    <text evidence="1">The sequence shown here is derived from an EMBL/GenBank/DDBJ whole genome shotgun (WGS) entry which is preliminary data.</text>
</comment>
<sequence length="62" mass="6812">MLSSCMPRLSMSIDPESEAEELAFAELGPKPEHEVQRALDRDLTAELVSTMQRSRLTPVGGP</sequence>
<evidence type="ECO:0000313" key="1">
    <source>
        <dbReference type="EMBL" id="KKK81299.1"/>
    </source>
</evidence>
<accession>A0A0F9AS74</accession>
<proteinExistence type="predicted"/>
<name>A0A0F9AS74_9ZZZZ</name>
<dbReference type="EMBL" id="LAZR01053183">
    <property type="protein sequence ID" value="KKK81299.1"/>
    <property type="molecule type" value="Genomic_DNA"/>
</dbReference>
<dbReference type="AlphaFoldDB" id="A0A0F9AS74"/>
<feature type="non-terminal residue" evidence="1">
    <location>
        <position position="62"/>
    </location>
</feature>
<gene>
    <name evidence="1" type="ORF">LCGC14_2814830</name>
</gene>
<reference evidence="1" key="1">
    <citation type="journal article" date="2015" name="Nature">
        <title>Complex archaea that bridge the gap between prokaryotes and eukaryotes.</title>
        <authorList>
            <person name="Spang A."/>
            <person name="Saw J.H."/>
            <person name="Jorgensen S.L."/>
            <person name="Zaremba-Niedzwiedzka K."/>
            <person name="Martijn J."/>
            <person name="Lind A.E."/>
            <person name="van Eijk R."/>
            <person name="Schleper C."/>
            <person name="Guy L."/>
            <person name="Ettema T.J."/>
        </authorList>
    </citation>
    <scope>NUCLEOTIDE SEQUENCE</scope>
</reference>
<protein>
    <submittedName>
        <fullName evidence="1">Uncharacterized protein</fullName>
    </submittedName>
</protein>